<keyword evidence="6 13" id="KW-0732">Signal</keyword>
<dbReference type="KEGG" id="kim:G3T16_01065"/>
<evidence type="ECO:0000256" key="13">
    <source>
        <dbReference type="SAM" id="SignalP"/>
    </source>
</evidence>
<keyword evidence="4" id="KW-0349">Heme</keyword>
<dbReference type="AlphaFoldDB" id="A0A6C0TWL9"/>
<keyword evidence="10" id="KW-0408">Iron</keyword>
<keyword evidence="16" id="KW-1185">Reference proteome</keyword>
<feature type="signal peptide" evidence="13">
    <location>
        <begin position="1"/>
        <end position="23"/>
    </location>
</feature>
<evidence type="ECO:0000256" key="6">
    <source>
        <dbReference type="ARBA" id="ARBA00022729"/>
    </source>
</evidence>
<dbReference type="InterPro" id="IPR036909">
    <property type="entry name" value="Cyt_c-like_dom_sf"/>
</dbReference>
<keyword evidence="5" id="KW-0479">Metal-binding</keyword>
<keyword evidence="8" id="KW-0249">Electron transport</keyword>
<gene>
    <name evidence="15" type="ORF">G3T16_01065</name>
</gene>
<feature type="chain" id="PRO_5025632334" description="Methylamine utilization protein MauG" evidence="13">
    <location>
        <begin position="24"/>
        <end position="292"/>
    </location>
</feature>
<keyword evidence="7" id="KW-0574">Periplasm</keyword>
<dbReference type="InterPro" id="IPR004852">
    <property type="entry name" value="Di-haem_cyt_c_peroxidsae"/>
</dbReference>
<evidence type="ECO:0000259" key="14">
    <source>
        <dbReference type="Pfam" id="PF03150"/>
    </source>
</evidence>
<evidence type="ECO:0000256" key="1">
    <source>
        <dbReference type="ARBA" id="ARBA00004418"/>
    </source>
</evidence>
<dbReference type="PANTHER" id="PTHR30600:SF10">
    <property type="entry name" value="BLL6722 PROTEIN"/>
    <property type="match status" value="1"/>
</dbReference>
<protein>
    <recommendedName>
        <fullName evidence="12">Methylamine utilization protein MauG</fullName>
    </recommendedName>
</protein>
<keyword evidence="3" id="KW-0813">Transport</keyword>
<dbReference type="GO" id="GO:0042597">
    <property type="term" value="C:periplasmic space"/>
    <property type="evidence" value="ECO:0007669"/>
    <property type="project" value="UniProtKB-SubCell"/>
</dbReference>
<evidence type="ECO:0000313" key="16">
    <source>
        <dbReference type="Proteomes" id="UP000477680"/>
    </source>
</evidence>
<dbReference type="Pfam" id="PF03150">
    <property type="entry name" value="CCP_MauG"/>
    <property type="match status" value="1"/>
</dbReference>
<evidence type="ECO:0000256" key="11">
    <source>
        <dbReference type="ARBA" id="ARBA00058991"/>
    </source>
</evidence>
<keyword evidence="9" id="KW-0560">Oxidoreductase</keyword>
<dbReference type="SUPFAM" id="SSF46626">
    <property type="entry name" value="Cytochrome c"/>
    <property type="match status" value="2"/>
</dbReference>
<proteinExistence type="predicted"/>
<dbReference type="FunFam" id="1.10.760.10:FF:000019">
    <property type="entry name" value="Di-heme cytochrome C peroxidase"/>
    <property type="match status" value="1"/>
</dbReference>
<evidence type="ECO:0000256" key="4">
    <source>
        <dbReference type="ARBA" id="ARBA00022617"/>
    </source>
</evidence>
<dbReference type="RefSeq" id="WP_163493460.1">
    <property type="nucleotide sequence ID" value="NZ_CP048711.1"/>
</dbReference>
<evidence type="ECO:0000313" key="15">
    <source>
        <dbReference type="EMBL" id="QIB64210.1"/>
    </source>
</evidence>
<comment type="subcellular location">
    <subcellularLocation>
        <location evidence="1">Periplasm</location>
    </subcellularLocation>
</comment>
<dbReference type="EMBL" id="CP048711">
    <property type="protein sequence ID" value="QIB64210.1"/>
    <property type="molecule type" value="Genomic_DNA"/>
</dbReference>
<dbReference type="Gene3D" id="1.10.760.10">
    <property type="entry name" value="Cytochrome c-like domain"/>
    <property type="match status" value="2"/>
</dbReference>
<dbReference type="GO" id="GO:0020037">
    <property type="term" value="F:heme binding"/>
    <property type="evidence" value="ECO:0007669"/>
    <property type="project" value="InterPro"/>
</dbReference>
<dbReference type="InterPro" id="IPR051395">
    <property type="entry name" value="Cytochrome_c_Peroxidase/MauG"/>
</dbReference>
<feature type="domain" description="Di-haem cytochrome c peroxidase" evidence="14">
    <location>
        <begin position="68"/>
        <end position="216"/>
    </location>
</feature>
<dbReference type="GO" id="GO:0009055">
    <property type="term" value="F:electron transfer activity"/>
    <property type="evidence" value="ECO:0007669"/>
    <property type="project" value="InterPro"/>
</dbReference>
<dbReference type="GO" id="GO:0046872">
    <property type="term" value="F:metal ion binding"/>
    <property type="evidence" value="ECO:0007669"/>
    <property type="project" value="UniProtKB-KW"/>
</dbReference>
<dbReference type="PANTHER" id="PTHR30600">
    <property type="entry name" value="CYTOCHROME C PEROXIDASE-RELATED"/>
    <property type="match status" value="1"/>
</dbReference>
<evidence type="ECO:0000256" key="12">
    <source>
        <dbReference type="ARBA" id="ARBA00073576"/>
    </source>
</evidence>
<evidence type="ECO:0000256" key="8">
    <source>
        <dbReference type="ARBA" id="ARBA00022982"/>
    </source>
</evidence>
<evidence type="ECO:0000256" key="5">
    <source>
        <dbReference type="ARBA" id="ARBA00022723"/>
    </source>
</evidence>
<dbReference type="GO" id="GO:0004130">
    <property type="term" value="F:cytochrome-c peroxidase activity"/>
    <property type="evidence" value="ECO:0007669"/>
    <property type="project" value="TreeGrafter"/>
</dbReference>
<accession>A0A6C0TWL9</accession>
<evidence type="ECO:0000256" key="2">
    <source>
        <dbReference type="ARBA" id="ARBA00004856"/>
    </source>
</evidence>
<comment type="function">
    <text evidence="11">Involved in methylamine metabolism. Essential for the maturation of the beta subunit of MADH, presumably via a step in the biosynthesis of tryptophan tryptophylquinone (TTQ), the cofactor of MADH.</text>
</comment>
<sequence>MSASRLSLLVLLLGMALIVTARACAGASASRVLAAIEGEPADLVALVESPPLGLPAVPVPARNPMTETRVKLGRKLFYDRRLSFNGTLSCAMCHVPEQGFSQREVRTPVGFQGRFVRRNAPTLLNVAYRRALFHDGRESTLENQVWQPLLQANEMANPSIGFVLDTIRNAGDYQGLFETAFPQGLTVETVGMALASYQRGLLAANSPFDRWYFRGEEGAMSAAARRGWDLFRNKGCIGCHTVAKDHAHFTDDAYYDTGIGYARSMGRAGPSTACVWHRAWKWCQPYHSSCQT</sequence>
<dbReference type="Proteomes" id="UP000477680">
    <property type="component" value="Chromosome"/>
</dbReference>
<evidence type="ECO:0000256" key="10">
    <source>
        <dbReference type="ARBA" id="ARBA00023004"/>
    </source>
</evidence>
<organism evidence="15 16">
    <name type="scientific">Kineobactrum salinum</name>
    <dbReference type="NCBI Taxonomy" id="2708301"/>
    <lineage>
        <taxon>Bacteria</taxon>
        <taxon>Pseudomonadati</taxon>
        <taxon>Pseudomonadota</taxon>
        <taxon>Gammaproteobacteria</taxon>
        <taxon>Cellvibrionales</taxon>
        <taxon>Halieaceae</taxon>
        <taxon>Kineobactrum</taxon>
    </lineage>
</organism>
<comment type="pathway">
    <text evidence="2">One-carbon metabolism; methylamine degradation.</text>
</comment>
<evidence type="ECO:0000256" key="7">
    <source>
        <dbReference type="ARBA" id="ARBA00022764"/>
    </source>
</evidence>
<evidence type="ECO:0000256" key="9">
    <source>
        <dbReference type="ARBA" id="ARBA00023002"/>
    </source>
</evidence>
<reference evidence="15 16" key="1">
    <citation type="submission" date="2020-02" db="EMBL/GenBank/DDBJ databases">
        <title>Genome sequencing for Kineobactrum sp. M2.</title>
        <authorList>
            <person name="Park S.-J."/>
        </authorList>
    </citation>
    <scope>NUCLEOTIDE SEQUENCE [LARGE SCALE GENOMIC DNA]</scope>
    <source>
        <strain evidence="15 16">M2</strain>
    </source>
</reference>
<name>A0A6C0TWL9_9GAMM</name>
<evidence type="ECO:0000256" key="3">
    <source>
        <dbReference type="ARBA" id="ARBA00022448"/>
    </source>
</evidence>